<comment type="caution">
    <text evidence="2">The sequence shown here is derived from an EMBL/GenBank/DDBJ whole genome shotgun (WGS) entry which is preliminary data.</text>
</comment>
<dbReference type="Gene3D" id="2.160.20.10">
    <property type="entry name" value="Single-stranded right-handed beta-helix, Pectin lyase-like"/>
    <property type="match status" value="1"/>
</dbReference>
<evidence type="ECO:0008006" key="4">
    <source>
        <dbReference type="Google" id="ProtNLM"/>
    </source>
</evidence>
<dbReference type="InterPro" id="IPR011050">
    <property type="entry name" value="Pectin_lyase_fold/virulence"/>
</dbReference>
<dbReference type="Proteomes" id="UP001228636">
    <property type="component" value="Unassembled WGS sequence"/>
</dbReference>
<reference evidence="2 3" key="1">
    <citation type="journal article" date="2014" name="Int. J. Syst. Evol. Microbiol.">
        <title>Complete genome sequence of Corynebacterium casei LMG S-19264T (=DSM 44701T), isolated from a smear-ripened cheese.</title>
        <authorList>
            <consortium name="US DOE Joint Genome Institute (JGI-PGF)"/>
            <person name="Walter F."/>
            <person name="Albersmeier A."/>
            <person name="Kalinowski J."/>
            <person name="Ruckert C."/>
        </authorList>
    </citation>
    <scope>NUCLEOTIDE SEQUENCE [LARGE SCALE GENOMIC DNA]</scope>
    <source>
        <strain evidence="2 3">CECT 8670</strain>
    </source>
</reference>
<feature type="signal peptide" evidence="1">
    <location>
        <begin position="1"/>
        <end position="19"/>
    </location>
</feature>
<dbReference type="InterPro" id="IPR012334">
    <property type="entry name" value="Pectin_lyas_fold"/>
</dbReference>
<sequence length="458" mass="49785">MKKIISVLLLLIVVFSMKAENSSRDTIFIKSLNKLAHYAGKSNVLVKMKPGEYTISAIKIGGLSVFKRDKTSKRKDDFRIGSLIHFSGNNSSYFLSGVVINIDAKLHNNFSKSEFSEVLVSGSNNYINGLKARDIGEHVPANRVQMLRIMGDNNTIENADLFVHGSTPYGYGHLLGKGKNALVPLHKHSVLLVEGTNTKLLGCKVVTHAYGHGIFMQGAVNTLLKDCYVEGKMRATNDMLAETSGLAFDAGFKSDYPPGKIMPNQIKSLSEDGIRTYGSGGLNGRRTKGVTVINCTVKNMRSGFDLSANLPPTKVVGSTAIGCQEKGFSIGTDGVIKGSKGDAMYGPIITFVGNNVKNCVVDLELVDTVSTYNVSRLAEINGSGHQITIRNYQGKKRSIVSPIVFGESFWNDVHRFRIPDAKHGDYSGAANIKLFNYTGMPVLLNDLTSNCTVTNIDK</sequence>
<dbReference type="SUPFAM" id="SSF51126">
    <property type="entry name" value="Pectin lyase-like"/>
    <property type="match status" value="1"/>
</dbReference>
<dbReference type="EMBL" id="JAUFQH010000009">
    <property type="protein sequence ID" value="MDN3620079.1"/>
    <property type="molecule type" value="Genomic_DNA"/>
</dbReference>
<evidence type="ECO:0000313" key="3">
    <source>
        <dbReference type="Proteomes" id="UP001228636"/>
    </source>
</evidence>
<dbReference type="RefSeq" id="WP_261973053.1">
    <property type="nucleotide sequence ID" value="NZ_CP103460.1"/>
</dbReference>
<evidence type="ECO:0000256" key="1">
    <source>
        <dbReference type="SAM" id="SignalP"/>
    </source>
</evidence>
<feature type="chain" id="PRO_5042477832" description="Right-handed parallel beta-helix repeat-containing protein" evidence="1">
    <location>
        <begin position="20"/>
        <end position="458"/>
    </location>
</feature>
<name>A0AAJ1VH75_9FLAO</name>
<gene>
    <name evidence="2" type="ORF">QWY81_11500</name>
</gene>
<protein>
    <recommendedName>
        <fullName evidence="4">Right-handed parallel beta-helix repeat-containing protein</fullName>
    </recommendedName>
</protein>
<keyword evidence="1" id="KW-0732">Signal</keyword>
<proteinExistence type="predicted"/>
<evidence type="ECO:0000313" key="2">
    <source>
        <dbReference type="EMBL" id="MDN3620079.1"/>
    </source>
</evidence>
<dbReference type="AlphaFoldDB" id="A0AAJ1VH75"/>
<organism evidence="2 3">
    <name type="scientific">Polaribacter sejongensis</name>
    <dbReference type="NCBI Taxonomy" id="985043"/>
    <lineage>
        <taxon>Bacteria</taxon>
        <taxon>Pseudomonadati</taxon>
        <taxon>Bacteroidota</taxon>
        <taxon>Flavobacteriia</taxon>
        <taxon>Flavobacteriales</taxon>
        <taxon>Flavobacteriaceae</taxon>
    </lineage>
</organism>
<accession>A0AAJ1VH75</accession>